<organism evidence="1 2">
    <name type="scientific">Ectocarpus siliculosus</name>
    <name type="common">Brown alga</name>
    <name type="synonym">Conferva siliculosa</name>
    <dbReference type="NCBI Taxonomy" id="2880"/>
    <lineage>
        <taxon>Eukaryota</taxon>
        <taxon>Sar</taxon>
        <taxon>Stramenopiles</taxon>
        <taxon>Ochrophyta</taxon>
        <taxon>PX clade</taxon>
        <taxon>Phaeophyceae</taxon>
        <taxon>Ectocarpales</taxon>
        <taxon>Ectocarpaceae</taxon>
        <taxon>Ectocarpus</taxon>
    </lineage>
</organism>
<reference evidence="1 2" key="1">
    <citation type="journal article" date="2010" name="Nature">
        <title>The Ectocarpus genome and the independent evolution of multicellularity in brown algae.</title>
        <authorList>
            <person name="Cock J.M."/>
            <person name="Sterck L."/>
            <person name="Rouze P."/>
            <person name="Scornet D."/>
            <person name="Allen A.E."/>
            <person name="Amoutzias G."/>
            <person name="Anthouard V."/>
            <person name="Artiguenave F."/>
            <person name="Aury J.M."/>
            <person name="Badger J.H."/>
            <person name="Beszteri B."/>
            <person name="Billiau K."/>
            <person name="Bonnet E."/>
            <person name="Bothwell J.H."/>
            <person name="Bowler C."/>
            <person name="Boyen C."/>
            <person name="Brownlee C."/>
            <person name="Carrano C.J."/>
            <person name="Charrier B."/>
            <person name="Cho G.Y."/>
            <person name="Coelho S.M."/>
            <person name="Collen J."/>
            <person name="Corre E."/>
            <person name="Da Silva C."/>
            <person name="Delage L."/>
            <person name="Delaroque N."/>
            <person name="Dittami S.M."/>
            <person name="Doulbeau S."/>
            <person name="Elias M."/>
            <person name="Farnham G."/>
            <person name="Gachon C.M."/>
            <person name="Gschloessl B."/>
            <person name="Heesch S."/>
            <person name="Jabbari K."/>
            <person name="Jubin C."/>
            <person name="Kawai H."/>
            <person name="Kimura K."/>
            <person name="Kloareg B."/>
            <person name="Kupper F.C."/>
            <person name="Lang D."/>
            <person name="Le Bail A."/>
            <person name="Leblanc C."/>
            <person name="Lerouge P."/>
            <person name="Lohr M."/>
            <person name="Lopez P.J."/>
            <person name="Martens C."/>
            <person name="Maumus F."/>
            <person name="Michel G."/>
            <person name="Miranda-Saavedra D."/>
            <person name="Morales J."/>
            <person name="Moreau H."/>
            <person name="Motomura T."/>
            <person name="Nagasato C."/>
            <person name="Napoli C.A."/>
            <person name="Nelson D.R."/>
            <person name="Nyvall-Collen P."/>
            <person name="Peters A.F."/>
            <person name="Pommier C."/>
            <person name="Potin P."/>
            <person name="Poulain J."/>
            <person name="Quesneville H."/>
            <person name="Read B."/>
            <person name="Rensing S.A."/>
            <person name="Ritter A."/>
            <person name="Rousvoal S."/>
            <person name="Samanta M."/>
            <person name="Samson G."/>
            <person name="Schroeder D.C."/>
            <person name="Segurens B."/>
            <person name="Strittmatter M."/>
            <person name="Tonon T."/>
            <person name="Tregear J.W."/>
            <person name="Valentin K."/>
            <person name="von Dassow P."/>
            <person name="Yamagishi T."/>
            <person name="Van de Peer Y."/>
            <person name="Wincker P."/>
        </authorList>
    </citation>
    <scope>NUCLEOTIDE SEQUENCE [LARGE SCALE GENOMIC DNA]</scope>
    <source>
        <strain evidence="2">Ec32 / CCAP1310/4</strain>
    </source>
</reference>
<accession>D8LID1</accession>
<dbReference type="Proteomes" id="UP000002630">
    <property type="component" value="Unassembled WGS sequence"/>
</dbReference>
<keyword evidence="2" id="KW-1185">Reference proteome</keyword>
<dbReference type="InParanoid" id="D8LID1"/>
<name>D8LID1_ECTSI</name>
<proteinExistence type="predicted"/>
<gene>
    <name evidence="1" type="ORF">Esi_0022_0038</name>
</gene>
<evidence type="ECO:0000313" key="1">
    <source>
        <dbReference type="EMBL" id="CBN79970.1"/>
    </source>
</evidence>
<dbReference type="OrthoDB" id="10442009at2759"/>
<evidence type="ECO:0000313" key="2">
    <source>
        <dbReference type="Proteomes" id="UP000002630"/>
    </source>
</evidence>
<dbReference type="EMBL" id="FN649760">
    <property type="protein sequence ID" value="CBN79970.1"/>
    <property type="molecule type" value="Genomic_DNA"/>
</dbReference>
<protein>
    <submittedName>
        <fullName evidence="1">Uncharacterized protein</fullName>
    </submittedName>
</protein>
<dbReference type="AlphaFoldDB" id="D8LID1"/>
<sequence length="157" mass="17069">MPVFQLGLKYPVTGEREYQSRNVIALHASELVIHKKTAINNFTERFELDEEQVTPARPWNRPQHGGGGGGGGVNQVTVSLGESEQLDGYVVATTTSAPNGRPTVETVEVRQLTDGGLTHIQQIDVRNLLTGGQCTIMRVWVRVPMTHEDQAGVVPGA</sequence>